<keyword evidence="14" id="KW-1185">Reference proteome</keyword>
<dbReference type="Gene3D" id="1.20.1560.10">
    <property type="entry name" value="ABC transporter type 1, transmembrane domain"/>
    <property type="match status" value="1"/>
</dbReference>
<dbReference type="PROSITE" id="PS00211">
    <property type="entry name" value="ABC_TRANSPORTER_1"/>
    <property type="match status" value="1"/>
</dbReference>
<dbReference type="Pfam" id="PF06472">
    <property type="entry name" value="ABC_membrane_2"/>
    <property type="match status" value="1"/>
</dbReference>
<keyword evidence="5" id="KW-0067">ATP-binding</keyword>
<reference evidence="13" key="3">
    <citation type="submission" date="2019-09" db="EMBL/GenBank/DDBJ databases">
        <authorList>
            <person name="Gao Z."/>
        </authorList>
    </citation>
    <scope>NUCLEOTIDE SEQUENCE</scope>
    <source>
        <tissue evidence="13">Leaves</tissue>
    </source>
</reference>
<feature type="transmembrane region" description="Helical" evidence="9">
    <location>
        <begin position="165"/>
        <end position="185"/>
    </location>
</feature>
<dbReference type="CDD" id="cd03223">
    <property type="entry name" value="ABCD_peroxisomal_ALDP"/>
    <property type="match status" value="1"/>
</dbReference>
<dbReference type="InterPro" id="IPR050835">
    <property type="entry name" value="ABC_transporter_sub-D"/>
</dbReference>
<dbReference type="GO" id="GO:0016887">
    <property type="term" value="F:ATP hydrolysis activity"/>
    <property type="evidence" value="ECO:0007669"/>
    <property type="project" value="InterPro"/>
</dbReference>
<evidence type="ECO:0000259" key="10">
    <source>
        <dbReference type="PROSITE" id="PS50893"/>
    </source>
</evidence>
<dbReference type="InterPro" id="IPR027417">
    <property type="entry name" value="P-loop_NTPase"/>
</dbReference>
<evidence type="ECO:0000256" key="4">
    <source>
        <dbReference type="ARBA" id="ARBA00022741"/>
    </source>
</evidence>
<dbReference type="AlphaFoldDB" id="A0A6A1VJL8"/>
<feature type="region of interest" description="Disordered" evidence="8">
    <location>
        <begin position="44"/>
        <end position="95"/>
    </location>
</feature>
<dbReference type="PANTHER" id="PTHR11384:SF59">
    <property type="entry name" value="LYSOSOMAL COBALAMIN TRANSPORTER ABCD4"/>
    <property type="match status" value="1"/>
</dbReference>
<feature type="domain" description="ABC transmembrane type-1" evidence="11">
    <location>
        <begin position="126"/>
        <end position="339"/>
    </location>
</feature>
<keyword evidence="7 9" id="KW-0472">Membrane</keyword>
<dbReference type="Proteomes" id="UP000516437">
    <property type="component" value="Chromosome 5"/>
</dbReference>
<evidence type="ECO:0000259" key="11">
    <source>
        <dbReference type="PROSITE" id="PS50929"/>
    </source>
</evidence>
<keyword evidence="3 9" id="KW-0812">Transmembrane</keyword>
<comment type="similarity">
    <text evidence="1">Belongs to the ABC transporter superfamily. ABCD family. Peroxisomal fatty acyl CoA transporter (TC 3.A.1.203) subfamily.</text>
</comment>
<dbReference type="Pfam" id="PF00005">
    <property type="entry name" value="ABC_tran"/>
    <property type="match status" value="1"/>
</dbReference>
<dbReference type="InterPro" id="IPR017871">
    <property type="entry name" value="ABC_transporter-like_CS"/>
</dbReference>
<feature type="compositionally biased region" description="Low complexity" evidence="8">
    <location>
        <begin position="58"/>
        <end position="83"/>
    </location>
</feature>
<dbReference type="EMBL" id="RXIC02000023">
    <property type="protein sequence ID" value="KAB1212903.1"/>
    <property type="molecule type" value="Genomic_DNA"/>
</dbReference>
<protein>
    <submittedName>
        <fullName evidence="13">ABC transporter D family member 2, chloroplastic</fullName>
    </submittedName>
</protein>
<feature type="domain" description="ABC transporter" evidence="10">
    <location>
        <begin position="516"/>
        <end position="797"/>
    </location>
</feature>
<reference evidence="13 14" key="2">
    <citation type="journal article" date="2019" name="Plant Biotechnol. J.">
        <title>The red bayberry genome and genetic basis of sex determination.</title>
        <authorList>
            <person name="Jia H.M."/>
            <person name="Jia H.J."/>
            <person name="Cai Q.L."/>
            <person name="Wang Y."/>
            <person name="Zhao H.B."/>
            <person name="Yang W.F."/>
            <person name="Wang G.Y."/>
            <person name="Li Y.H."/>
            <person name="Zhan D.L."/>
            <person name="Shen Y.T."/>
            <person name="Niu Q.F."/>
            <person name="Chang L."/>
            <person name="Qiu J."/>
            <person name="Zhao L."/>
            <person name="Xie H.B."/>
            <person name="Fu W.Y."/>
            <person name="Jin J."/>
            <person name="Li X.W."/>
            <person name="Jiao Y."/>
            <person name="Zhou C.C."/>
            <person name="Tu T."/>
            <person name="Chai C.Y."/>
            <person name="Gao J.L."/>
            <person name="Fan L.J."/>
            <person name="van de Weg E."/>
            <person name="Wang J.Y."/>
            <person name="Gao Z.S."/>
        </authorList>
    </citation>
    <scope>NUCLEOTIDE SEQUENCE [LARGE SCALE GENOMIC DNA]</scope>
    <source>
        <tissue evidence="13">Leaves</tissue>
    </source>
</reference>
<evidence type="ECO:0000256" key="2">
    <source>
        <dbReference type="ARBA" id="ARBA00022448"/>
    </source>
</evidence>
<evidence type="ECO:0000256" key="7">
    <source>
        <dbReference type="ARBA" id="ARBA00023136"/>
    </source>
</evidence>
<feature type="transmembrane region" description="Helical" evidence="9">
    <location>
        <begin position="125"/>
        <end position="145"/>
    </location>
</feature>
<dbReference type="PROSITE" id="PS50929">
    <property type="entry name" value="ABC_TM1F"/>
    <property type="match status" value="1"/>
</dbReference>
<dbReference type="SUPFAM" id="SSF52540">
    <property type="entry name" value="P-loop containing nucleoside triphosphate hydrolases"/>
    <property type="match status" value="1"/>
</dbReference>
<gene>
    <name evidence="12" type="ORF">CJ030_MR5G001018</name>
    <name evidence="13" type="ORF">CJ030_MR5G010203</name>
</gene>
<evidence type="ECO:0000313" key="13">
    <source>
        <dbReference type="EMBL" id="KAB1212903.1"/>
    </source>
</evidence>
<keyword evidence="6 9" id="KW-1133">Transmembrane helix</keyword>
<dbReference type="PROSITE" id="PS50893">
    <property type="entry name" value="ABC_TRANSPORTER_2"/>
    <property type="match status" value="1"/>
</dbReference>
<evidence type="ECO:0000313" key="14">
    <source>
        <dbReference type="Proteomes" id="UP000516437"/>
    </source>
</evidence>
<evidence type="ECO:0000256" key="6">
    <source>
        <dbReference type="ARBA" id="ARBA00022989"/>
    </source>
</evidence>
<evidence type="ECO:0000313" key="12">
    <source>
        <dbReference type="EMBL" id="KAB1212484.1"/>
    </source>
</evidence>
<comment type="caution">
    <text evidence="13">The sequence shown here is derived from an EMBL/GenBank/DDBJ whole genome shotgun (WGS) entry which is preliminary data.</text>
</comment>
<dbReference type="PANTHER" id="PTHR11384">
    <property type="entry name" value="ATP-BINDING CASSETTE, SUB-FAMILY D MEMBER"/>
    <property type="match status" value="1"/>
</dbReference>
<dbReference type="InterPro" id="IPR036640">
    <property type="entry name" value="ABC1_TM_sf"/>
</dbReference>
<dbReference type="OrthoDB" id="422637at2759"/>
<dbReference type="EMBL" id="RXIC02000023">
    <property type="protein sequence ID" value="KAB1212484.1"/>
    <property type="molecule type" value="Genomic_DNA"/>
</dbReference>
<evidence type="ECO:0000256" key="1">
    <source>
        <dbReference type="ARBA" id="ARBA00008575"/>
    </source>
</evidence>
<evidence type="ECO:0000256" key="9">
    <source>
        <dbReference type="SAM" id="Phobius"/>
    </source>
</evidence>
<feature type="transmembrane region" description="Helical" evidence="9">
    <location>
        <begin position="238"/>
        <end position="260"/>
    </location>
</feature>
<accession>A0A6A1VJL8</accession>
<dbReference type="InterPro" id="IPR003593">
    <property type="entry name" value="AAA+_ATPase"/>
</dbReference>
<name>A0A6A1VJL8_9ROSI</name>
<organism evidence="13 14">
    <name type="scientific">Morella rubra</name>
    <name type="common">Chinese bayberry</name>
    <dbReference type="NCBI Taxonomy" id="262757"/>
    <lineage>
        <taxon>Eukaryota</taxon>
        <taxon>Viridiplantae</taxon>
        <taxon>Streptophyta</taxon>
        <taxon>Embryophyta</taxon>
        <taxon>Tracheophyta</taxon>
        <taxon>Spermatophyta</taxon>
        <taxon>Magnoliopsida</taxon>
        <taxon>eudicotyledons</taxon>
        <taxon>Gunneridae</taxon>
        <taxon>Pentapetalae</taxon>
        <taxon>rosids</taxon>
        <taxon>fabids</taxon>
        <taxon>Fagales</taxon>
        <taxon>Myricaceae</taxon>
        <taxon>Morella</taxon>
    </lineage>
</organism>
<evidence type="ECO:0000256" key="5">
    <source>
        <dbReference type="ARBA" id="ARBA00022840"/>
    </source>
</evidence>
<dbReference type="SUPFAM" id="SSF90123">
    <property type="entry name" value="ABC transporter transmembrane region"/>
    <property type="match status" value="1"/>
</dbReference>
<evidence type="ECO:0000256" key="8">
    <source>
        <dbReference type="SAM" id="MobiDB-lite"/>
    </source>
</evidence>
<dbReference type="InterPro" id="IPR003439">
    <property type="entry name" value="ABC_transporter-like_ATP-bd"/>
</dbReference>
<dbReference type="InterPro" id="IPR011527">
    <property type="entry name" value="ABC1_TM_dom"/>
</dbReference>
<feature type="transmembrane region" description="Helical" evidence="9">
    <location>
        <begin position="266"/>
        <end position="289"/>
    </location>
</feature>
<dbReference type="Gene3D" id="3.40.50.300">
    <property type="entry name" value="P-loop containing nucleotide triphosphate hydrolases"/>
    <property type="match status" value="1"/>
</dbReference>
<reference evidence="13" key="1">
    <citation type="submission" date="2018-07" db="EMBL/GenBank/DDBJ databases">
        <authorList>
            <person name="Gao Z.-S."/>
            <person name="Jia H.-M."/>
            <person name="Jia H.-J."/>
            <person name="Cai Q.-L."/>
            <person name="Wang Y."/>
            <person name="Zhao H.-B."/>
        </authorList>
    </citation>
    <scope>NUCLEOTIDE SEQUENCE</scope>
    <source>
        <tissue evidence="13">Leaves</tissue>
    </source>
</reference>
<dbReference type="GO" id="GO:0005524">
    <property type="term" value="F:ATP binding"/>
    <property type="evidence" value="ECO:0007669"/>
    <property type="project" value="UniProtKB-KW"/>
</dbReference>
<evidence type="ECO:0000256" key="3">
    <source>
        <dbReference type="ARBA" id="ARBA00022692"/>
    </source>
</evidence>
<dbReference type="GO" id="GO:0140359">
    <property type="term" value="F:ABC-type transporter activity"/>
    <property type="evidence" value="ECO:0007669"/>
    <property type="project" value="InterPro"/>
</dbReference>
<dbReference type="GO" id="GO:0016020">
    <property type="term" value="C:membrane"/>
    <property type="evidence" value="ECO:0007669"/>
    <property type="project" value="InterPro"/>
</dbReference>
<proteinExistence type="inferred from homology"/>
<keyword evidence="4" id="KW-0547">Nucleotide-binding</keyword>
<dbReference type="SMART" id="SM00382">
    <property type="entry name" value="AAA"/>
    <property type="match status" value="1"/>
</dbReference>
<sequence length="800" mass="89811">MGLVQTQTHVLSLCNGYKYYTHPPCHEEVRVCFLSKYSSIMPTVVASSRPRRRRRTNTVEAPRSSSSDSSPTSTVTSTLTSTSNPDKKDAKDEDPDVRNTLLKRLWKVAAPYWSSDDKVQARLQLAAVFALTLGTTGISVGFNFLGRDFYNALANKDQEQFTKQLLYYLGSFAVGIPFFVLRDYARDILALRWRSWMTRYYMERYLNNRTFYKIQSQSIIDNPDQRIVDDLSSFTGTALAFSLTLFNAAVDLISFSNILYGIYPPLFLVLLVYSIGGTAISVFLGKGLVTLNFLQEKKEADFRYGLVRVRENAESIAFYGGEENEMQLLLQYFRSAFENLTGRCSPIMLMPASGVISLGRSMFENIMDVESPYEILIRSGTFLWPKNITEQLLISSRNLEFFTNGYRYLIQILPAAVVAPMYFSGKIEFGVINQSVSAFNHILGDFSLIVYQFQAISAFSAVIDRLGEFDDVLDSSSSDSVSDPSEEICLEYHRVRRSPVLDSNGSMTKDSCKNLLDIENLTLQTPSKATLVKDLKLVVNEKDHLLVTGPSGSGKTSLLRAMAGLLCTGKGKITFYIEEEENPKPSISFDGDATRVNNMNNMHGELENPVNRNSRDIFFLPQRPYMVLGTLRQQLLYPTWAEDATANSDGAKATGLLPFLMRATNSGNLSENAIKPTTEDLIQVLEDVRLGYILSRFGSLDSKNEWSSVLSLGEQQRVAFARLLLSKPKLVLLDESTSALDEANETHLYRQIGEAGITYISVGHRQTLYDHHNRILHISTADPNSTECNWDINVINNDTV</sequence>
<keyword evidence="2" id="KW-0813">Transport</keyword>